<dbReference type="PANTHER" id="PTHR10509">
    <property type="entry name" value="O-METHYLTRANSFERASE-RELATED"/>
    <property type="match status" value="1"/>
</dbReference>
<gene>
    <name evidence="4" type="ORF">ACFPK1_06925</name>
</gene>
<dbReference type="GO" id="GO:0008168">
    <property type="term" value="F:methyltransferase activity"/>
    <property type="evidence" value="ECO:0007669"/>
    <property type="project" value="UniProtKB-KW"/>
</dbReference>
<dbReference type="PROSITE" id="PS51682">
    <property type="entry name" value="SAM_OMT_I"/>
    <property type="match status" value="1"/>
</dbReference>
<evidence type="ECO:0000256" key="2">
    <source>
        <dbReference type="ARBA" id="ARBA00022679"/>
    </source>
</evidence>
<organism evidence="4 5">
    <name type="scientific">Actinomycetospora rhizophila</name>
    <dbReference type="NCBI Taxonomy" id="1416876"/>
    <lineage>
        <taxon>Bacteria</taxon>
        <taxon>Bacillati</taxon>
        <taxon>Actinomycetota</taxon>
        <taxon>Actinomycetes</taxon>
        <taxon>Pseudonocardiales</taxon>
        <taxon>Pseudonocardiaceae</taxon>
        <taxon>Actinomycetospora</taxon>
    </lineage>
</organism>
<keyword evidence="5" id="KW-1185">Reference proteome</keyword>
<keyword evidence="3" id="KW-0949">S-adenosyl-L-methionine</keyword>
<dbReference type="EC" id="2.1.1.-" evidence="4"/>
<dbReference type="SUPFAM" id="SSF53335">
    <property type="entry name" value="S-adenosyl-L-methionine-dependent methyltransferases"/>
    <property type="match status" value="1"/>
</dbReference>
<reference evidence="5" key="1">
    <citation type="journal article" date="2019" name="Int. J. Syst. Evol. Microbiol.">
        <title>The Global Catalogue of Microorganisms (GCM) 10K type strain sequencing project: providing services to taxonomists for standard genome sequencing and annotation.</title>
        <authorList>
            <consortium name="The Broad Institute Genomics Platform"/>
            <consortium name="The Broad Institute Genome Sequencing Center for Infectious Disease"/>
            <person name="Wu L."/>
            <person name="Ma J."/>
        </authorList>
    </citation>
    <scope>NUCLEOTIDE SEQUENCE [LARGE SCALE GENOMIC DNA]</scope>
    <source>
        <strain evidence="5">XZYJ18</strain>
    </source>
</reference>
<protein>
    <submittedName>
        <fullName evidence="4">O-methyltransferase</fullName>
        <ecNumber evidence="4">2.1.1.-</ecNumber>
    </submittedName>
</protein>
<dbReference type="RefSeq" id="WP_378020155.1">
    <property type="nucleotide sequence ID" value="NZ_JBHSKG010000002.1"/>
</dbReference>
<name>A0ABV9Z8P7_9PSEU</name>
<evidence type="ECO:0000256" key="1">
    <source>
        <dbReference type="ARBA" id="ARBA00022603"/>
    </source>
</evidence>
<evidence type="ECO:0000313" key="4">
    <source>
        <dbReference type="EMBL" id="MFC5137958.1"/>
    </source>
</evidence>
<dbReference type="InterPro" id="IPR050362">
    <property type="entry name" value="Cation-dep_OMT"/>
</dbReference>
<dbReference type="EMBL" id="JBHSKG010000002">
    <property type="protein sequence ID" value="MFC5137958.1"/>
    <property type="molecule type" value="Genomic_DNA"/>
</dbReference>
<sequence>MSAPARPVTPVGILAATLERVAAGLADVADVPHDVRDDLERARALAGGLDPYLEACTTPESPALARLAAATRERDWSARDASAVFLEQEMLSGHVEGQTLKMLVAATRARRVLEVGLFTGYSALAMAEALPEGGRLVACELDAEVAAAACRSFADSPAGGRITVEVGPAAGTLTALAAAGEQFDLVFVDADKAGYAGYLATLLDGGLLAPHGLVCVDNTLMQGEPWAGASGENGRAIAAFNETVAADPRVEQVLLPLRDGLTLIRRAHDDRAE</sequence>
<keyword evidence="1 4" id="KW-0489">Methyltransferase</keyword>
<dbReference type="GO" id="GO:0032259">
    <property type="term" value="P:methylation"/>
    <property type="evidence" value="ECO:0007669"/>
    <property type="project" value="UniProtKB-KW"/>
</dbReference>
<proteinExistence type="predicted"/>
<evidence type="ECO:0000256" key="3">
    <source>
        <dbReference type="ARBA" id="ARBA00022691"/>
    </source>
</evidence>
<dbReference type="Pfam" id="PF01596">
    <property type="entry name" value="Methyltransf_3"/>
    <property type="match status" value="1"/>
</dbReference>
<dbReference type="InterPro" id="IPR029063">
    <property type="entry name" value="SAM-dependent_MTases_sf"/>
</dbReference>
<evidence type="ECO:0000313" key="5">
    <source>
        <dbReference type="Proteomes" id="UP001596175"/>
    </source>
</evidence>
<accession>A0ABV9Z8P7</accession>
<dbReference type="Proteomes" id="UP001596175">
    <property type="component" value="Unassembled WGS sequence"/>
</dbReference>
<dbReference type="InterPro" id="IPR002935">
    <property type="entry name" value="SAM_O-MeTrfase"/>
</dbReference>
<dbReference type="Gene3D" id="3.40.50.150">
    <property type="entry name" value="Vaccinia Virus protein VP39"/>
    <property type="match status" value="1"/>
</dbReference>
<comment type="caution">
    <text evidence="4">The sequence shown here is derived from an EMBL/GenBank/DDBJ whole genome shotgun (WGS) entry which is preliminary data.</text>
</comment>
<keyword evidence="2 4" id="KW-0808">Transferase</keyword>
<dbReference type="PANTHER" id="PTHR10509:SF14">
    <property type="entry name" value="CAFFEOYL-COA O-METHYLTRANSFERASE 3-RELATED"/>
    <property type="match status" value="1"/>
</dbReference>